<dbReference type="SUPFAM" id="SSF49899">
    <property type="entry name" value="Concanavalin A-like lectins/glucanases"/>
    <property type="match status" value="1"/>
</dbReference>
<dbReference type="Gene3D" id="2.60.120.200">
    <property type="match status" value="1"/>
</dbReference>
<evidence type="ECO:0000256" key="1">
    <source>
        <dbReference type="SAM" id="MobiDB-lite"/>
    </source>
</evidence>
<dbReference type="Pfam" id="PF20148">
    <property type="entry name" value="DUF6531"/>
    <property type="match status" value="1"/>
</dbReference>
<gene>
    <name evidence="4" type="ORF">F1D05_05620</name>
</gene>
<reference evidence="4 5" key="2">
    <citation type="journal article" date="2020" name="Microbiol. Resour. Announc.">
        <title>Antarctic desert soil bacteria exhibit high novel natural product potential, evaluated through long-read genome sequencing and comparative genomics.</title>
        <authorList>
            <person name="Benaud N."/>
            <person name="Edwards R.J."/>
            <person name="Amos T.G."/>
            <person name="D'Agostino P.M."/>
            <person name="Gutierrez-Chavez C."/>
            <person name="Montgomery K."/>
            <person name="Nicetic I."/>
            <person name="Ferrari B.C."/>
        </authorList>
    </citation>
    <scope>NUCLEOTIDE SEQUENCE [LARGE SCALE GENOMIC DNA]</scope>
    <source>
        <strain evidence="4 5">SPB151</strain>
    </source>
</reference>
<name>A0A7G6WU17_9ACTN</name>
<dbReference type="Proteomes" id="UP000515563">
    <property type="component" value="Chromosome"/>
</dbReference>
<dbReference type="InterPro" id="IPR045351">
    <property type="entry name" value="DUF6531"/>
</dbReference>
<keyword evidence="5" id="KW-1185">Reference proteome</keyword>
<protein>
    <submittedName>
        <fullName evidence="4">LamG domain-containing protein</fullName>
    </submittedName>
</protein>
<feature type="domain" description="DUF6531" evidence="3">
    <location>
        <begin position="802"/>
        <end position="875"/>
    </location>
</feature>
<dbReference type="KEGG" id="kqi:F1D05_05620"/>
<feature type="chain" id="PRO_5038788256" evidence="2">
    <location>
        <begin position="22"/>
        <end position="1348"/>
    </location>
</feature>
<dbReference type="Pfam" id="PF13385">
    <property type="entry name" value="Laminin_G_3"/>
    <property type="match status" value="1"/>
</dbReference>
<proteinExistence type="predicted"/>
<keyword evidence="2" id="KW-0732">Signal</keyword>
<reference evidence="5" key="1">
    <citation type="submission" date="2019-09" db="EMBL/GenBank/DDBJ databases">
        <title>Antimicrobial potential of Antarctic Bacteria.</title>
        <authorList>
            <person name="Benaud N."/>
            <person name="Edwards R.J."/>
            <person name="Ferrari B.C."/>
        </authorList>
    </citation>
    <scope>NUCLEOTIDE SEQUENCE [LARGE SCALE GENOMIC DNA]</scope>
    <source>
        <strain evidence="5">SPB151</strain>
    </source>
</reference>
<sequence length="1348" mass="143599">MSRSLARTRLAKILAVGVALAVPLGGLSSATLATPAAAVIQQAAMSGGGEASAPTQQLGAAAQGKIEPPAVGKNTVRPPSLRSMFPLDETAPDEQVEQTPPKVVPTASPKAPENSFSEKTSRELPDRRDRYSQTFVNTDGTETTVFSQGAVNFQKEDGSWAKINAALTPAEGKGGWEVISNDLYSWIAPRADNSPLVQLELGDGHNVGWSLAGAAGIPGQMTGDKVLFPKFAPSADLELVSQPTGVKETIILGSKTAARSYTFPLQLTENLTPTVVGNEVVLTDEKGVERAKIPAGSMEDSRTAEGGPASSGAITYQLTTLDGKPALKAIVDSAWLDDPARVYPVRVDPTFYWTESQKPTYALSAGLNGSIDGGQELQIGCRPGSGATTCPSQGWNVFASYLSFPNLVPALKFHQVFTARLDLLNYQSGSCAARWVDVHGVTQVWQNIPQAQVKFPGPPVTPAGLGGAGFSKGYIASGQSSSACKPGYQPINFGTAGVKWIQDLADGKTDNWGLSVRARNQTDPASWKKFAGADSANPPRLVVTHSPYRAAYAFKTQAPADYVTQDKPGKFPISITNLGAYTWQPGVDFMTYRVFDAQGNQVHTQNALKTQLPTIVSHLGKLTLGVAVQPLPGSAAGTKYRIEFTMVHQDASIPRTFTDWGTSPIVSEIVVKNVPPLIDPAGVWPLNGAQAGSLSPQLWAEGIDPDAPASSLQYRFELCEVVGTDHRVGCFTSGDYGPAKTWVVPGGKLLWNKEYEWRPYVRDNDGTVNAIGPMTIFTDAPQPLITSHLANSDGQSADKPYDPQLGNYTTAALDVVVPVAGPELNVSRTYNSLDPRRNGVFGAGWTSRYDMSIRNIPTPGLPVQVTYPDGRVFTFARNSDGTYSAPRGSKAILTGTPTGPMTLQIAPGIKYEFSGDFFGRLTKIYGAQGKPLTLAYSAGGKLISVASQDGAGRKLTFTWTSDNRHIASVSTDSVDGLALTWTYEYTGDVLVKSCNSEQKCTTYGSAQGSHYRSSVLDSRPDAYYRMSDDAGETDATNDVDITQQKEFGKYVGATAGQDSPLAGVGESEKSIRLNGASGPASVGLKNGLLIRSRDSAVEMWFKTSSTVARPLIGYQNKALGTTPTAGMPLVYIGNDGKLRGQFWHGSVAPITSTSAVNDGQWHHVALSASESLQSLYLDGALVDMIQTGTVNNSYFPIGQIGAAAAAAPGSWPGWGTEATRYFEGQIDEVALYSHELTKNDVVTHYQQGRNAADQLTSITSPAGKAAAQIDYDPASDRVEEYIDANGGSWKIGKTGRDRQRLRSPPNGDGSRPGESILRLRVRRARRLVAANRTAVGCTNPPRRSSGDA</sequence>
<feature type="region of interest" description="Disordered" evidence="1">
    <location>
        <begin position="1286"/>
        <end position="1316"/>
    </location>
</feature>
<organism evidence="4 5">
    <name type="scientific">Kribbella qitaiheensis</name>
    <dbReference type="NCBI Taxonomy" id="1544730"/>
    <lineage>
        <taxon>Bacteria</taxon>
        <taxon>Bacillati</taxon>
        <taxon>Actinomycetota</taxon>
        <taxon>Actinomycetes</taxon>
        <taxon>Propionibacteriales</taxon>
        <taxon>Kribbellaceae</taxon>
        <taxon>Kribbella</taxon>
    </lineage>
</organism>
<evidence type="ECO:0000313" key="4">
    <source>
        <dbReference type="EMBL" id="QNE17482.1"/>
    </source>
</evidence>
<feature type="region of interest" description="Disordered" evidence="1">
    <location>
        <begin position="48"/>
        <end position="127"/>
    </location>
</feature>
<dbReference type="InterPro" id="IPR013320">
    <property type="entry name" value="ConA-like_dom_sf"/>
</dbReference>
<accession>A0A7G6WU17</accession>
<dbReference type="EMBL" id="CP043661">
    <property type="protein sequence ID" value="QNE17482.1"/>
    <property type="molecule type" value="Genomic_DNA"/>
</dbReference>
<evidence type="ECO:0000256" key="2">
    <source>
        <dbReference type="SAM" id="SignalP"/>
    </source>
</evidence>
<evidence type="ECO:0000313" key="5">
    <source>
        <dbReference type="Proteomes" id="UP000515563"/>
    </source>
</evidence>
<feature type="signal peptide" evidence="2">
    <location>
        <begin position="1"/>
        <end position="21"/>
    </location>
</feature>
<evidence type="ECO:0000259" key="3">
    <source>
        <dbReference type="Pfam" id="PF20148"/>
    </source>
</evidence>